<proteinExistence type="predicted"/>
<evidence type="ECO:0000256" key="8">
    <source>
        <dbReference type="ARBA" id="ARBA00023136"/>
    </source>
</evidence>
<dbReference type="PANTHER" id="PTHR43394">
    <property type="entry name" value="ATP-DEPENDENT PERMEASE MDL1, MITOCHONDRIAL"/>
    <property type="match status" value="1"/>
</dbReference>
<accession>A5IKC1</accession>
<dbReference type="InterPro" id="IPR039421">
    <property type="entry name" value="Type_1_exporter"/>
</dbReference>
<dbReference type="InterPro" id="IPR011527">
    <property type="entry name" value="ABC1_TM_dom"/>
</dbReference>
<feature type="transmembrane region" description="Helical" evidence="9">
    <location>
        <begin position="79"/>
        <end position="96"/>
    </location>
</feature>
<feature type="transmembrane region" description="Helical" evidence="9">
    <location>
        <begin position="177"/>
        <end position="197"/>
    </location>
</feature>
<evidence type="ECO:0000256" key="1">
    <source>
        <dbReference type="ARBA" id="ARBA00004651"/>
    </source>
</evidence>
<evidence type="ECO:0000256" key="5">
    <source>
        <dbReference type="ARBA" id="ARBA00022741"/>
    </source>
</evidence>
<dbReference type="SUPFAM" id="SSF52540">
    <property type="entry name" value="P-loop containing nucleoside triphosphate hydrolases"/>
    <property type="match status" value="1"/>
</dbReference>
<dbReference type="Pfam" id="PF00664">
    <property type="entry name" value="ABC_membrane"/>
    <property type="match status" value="1"/>
</dbReference>
<evidence type="ECO:0000256" key="7">
    <source>
        <dbReference type="ARBA" id="ARBA00022989"/>
    </source>
</evidence>
<gene>
    <name evidence="12" type="ordered locus">Tpet_0624</name>
</gene>
<dbReference type="InterPro" id="IPR036640">
    <property type="entry name" value="ABC1_TM_sf"/>
</dbReference>
<evidence type="ECO:0000256" key="3">
    <source>
        <dbReference type="ARBA" id="ARBA00022475"/>
    </source>
</evidence>
<feature type="transmembrane region" description="Helical" evidence="9">
    <location>
        <begin position="36"/>
        <end position="59"/>
    </location>
</feature>
<reference evidence="12 13" key="2">
    <citation type="journal article" date="2009" name="Proc. Natl. Acad. Sci. U.S.A.">
        <title>On the chimeric nature, thermophilic origin, and phylogenetic placement of the Thermotogales.</title>
        <authorList>
            <person name="Zhaxybayeva O."/>
            <person name="Swithers K.S."/>
            <person name="Lapierre P."/>
            <person name="Fournier G.P."/>
            <person name="Bickhart D.M."/>
            <person name="DeBoy R.T."/>
            <person name="Nelson K.E."/>
            <person name="Nesbo C.L."/>
            <person name="Doolittle W.F."/>
            <person name="Gogarten J.P."/>
            <person name="Noll K.M."/>
        </authorList>
    </citation>
    <scope>NUCLEOTIDE SEQUENCE [LARGE SCALE GENOMIC DNA]</scope>
    <source>
        <strain evidence="13">ATCC BAA-488 / DSM 13995 / JCM 10881 / RKU-1</strain>
    </source>
</reference>
<dbReference type="PROSITE" id="PS50893">
    <property type="entry name" value="ABC_TRANSPORTER_2"/>
    <property type="match status" value="1"/>
</dbReference>
<feature type="domain" description="ABC transporter" evidence="10">
    <location>
        <begin position="355"/>
        <end position="589"/>
    </location>
</feature>
<dbReference type="InterPro" id="IPR027417">
    <property type="entry name" value="P-loop_NTPase"/>
</dbReference>
<name>A5IKC1_THEP1</name>
<evidence type="ECO:0000259" key="10">
    <source>
        <dbReference type="PROSITE" id="PS50893"/>
    </source>
</evidence>
<evidence type="ECO:0000313" key="12">
    <source>
        <dbReference type="EMBL" id="ABQ46644.1"/>
    </source>
</evidence>
<dbReference type="HOGENOM" id="CLU_000604_84_3_0"/>
<dbReference type="Gene3D" id="3.40.50.300">
    <property type="entry name" value="P-loop containing nucleotide triphosphate hydrolases"/>
    <property type="match status" value="1"/>
</dbReference>
<keyword evidence="2" id="KW-0813">Transport</keyword>
<dbReference type="KEGG" id="tpt:Tpet_0624"/>
<dbReference type="EMBL" id="CP000702">
    <property type="protein sequence ID" value="ABQ46644.1"/>
    <property type="molecule type" value="Genomic_DNA"/>
</dbReference>
<dbReference type="STRING" id="390874.Tpet_0624"/>
<sequence length="597" mass="67693">MPEIRRRPHGPILEKPALKNPTATLRRLLGYLRPHTFTLIMVFVFVTVSSILGVLSPYLIGKTIDVVFVPRKFDLLPRYMLILGTIYALTSLLFWLQGKIMLTLSQDVVFRLRKELFEKLQRVPVGFFDRTPHGDIISRVINDVDNINNVLGNSIIQFFSGIVTLAGAVIMMFRVNVILSLVTLSIVPLTVLITQIVSSRTRKYFYENQRILGQLNGIIEEDISGLTVIKLFTREEKEMEKFDRVNESLRKVGTKAQIFSGVLPPLMNMVNNLGFALISGFGGWLALKDIITVGTIATFIGYSRQFTRPLNELSNQFNMIQMALASAERIFEILDLEEEKDDPDAVELREVRGEIEFRNVWFSYDKKKPVLKDITFHIKPGQKVALVGPTGSGKTTIVNLLMRFYDVDRGQILVDGIDIRKIKRSSLRSSVGIVLQDTILFSTTVKENLKYGNPDATDEEIKEAAKLTHSDHFIKHLPEGYETVLTDNGEDLSQGQRQLLAITRAFLANPKILILDEATSNVDTKTEKSIQAAMWKLMEGKTSIIIAHRLNTIKNADLIIVLRDGEIVEMGKHDELIQKRGFYYELFTSQYGLVVER</sequence>
<dbReference type="GO" id="GO:0005524">
    <property type="term" value="F:ATP binding"/>
    <property type="evidence" value="ECO:0007669"/>
    <property type="project" value="UniProtKB-KW"/>
</dbReference>
<keyword evidence="6" id="KW-0067">ATP-binding</keyword>
<keyword evidence="3" id="KW-1003">Cell membrane</keyword>
<feature type="domain" description="ABC transmembrane type-1" evidence="11">
    <location>
        <begin position="40"/>
        <end position="322"/>
    </location>
</feature>
<dbReference type="GO" id="GO:0016887">
    <property type="term" value="F:ATP hydrolysis activity"/>
    <property type="evidence" value="ECO:0007669"/>
    <property type="project" value="InterPro"/>
</dbReference>
<dbReference type="SMART" id="SM00382">
    <property type="entry name" value="AAA"/>
    <property type="match status" value="1"/>
</dbReference>
<dbReference type="SUPFAM" id="SSF90123">
    <property type="entry name" value="ABC transporter transmembrane region"/>
    <property type="match status" value="1"/>
</dbReference>
<keyword evidence="4 9" id="KW-0812">Transmembrane</keyword>
<evidence type="ECO:0000256" key="6">
    <source>
        <dbReference type="ARBA" id="ARBA00022840"/>
    </source>
</evidence>
<dbReference type="GO" id="GO:0015421">
    <property type="term" value="F:ABC-type oligopeptide transporter activity"/>
    <property type="evidence" value="ECO:0007669"/>
    <property type="project" value="TreeGrafter"/>
</dbReference>
<dbReference type="CDD" id="cd18547">
    <property type="entry name" value="ABC_6TM_Tm288_like"/>
    <property type="match status" value="1"/>
</dbReference>
<protein>
    <submittedName>
        <fullName evidence="12">ABC transporter, transmembrane region</fullName>
    </submittedName>
</protein>
<dbReference type="PROSITE" id="PS50929">
    <property type="entry name" value="ABC_TM1F"/>
    <property type="match status" value="1"/>
</dbReference>
<feature type="transmembrane region" description="Helical" evidence="9">
    <location>
        <begin position="150"/>
        <end position="171"/>
    </location>
</feature>
<comment type="subcellular location">
    <subcellularLocation>
        <location evidence="1">Cell membrane</location>
        <topology evidence="1">Multi-pass membrane protein</topology>
    </subcellularLocation>
</comment>
<evidence type="ECO:0000313" key="13">
    <source>
        <dbReference type="Proteomes" id="UP000006558"/>
    </source>
</evidence>
<dbReference type="AlphaFoldDB" id="A5IKC1"/>
<dbReference type="CDD" id="cd03254">
    <property type="entry name" value="ABCC_Glucan_exporter_like"/>
    <property type="match status" value="1"/>
</dbReference>
<dbReference type="InterPro" id="IPR003439">
    <property type="entry name" value="ABC_transporter-like_ATP-bd"/>
</dbReference>
<dbReference type="Proteomes" id="UP000006558">
    <property type="component" value="Chromosome"/>
</dbReference>
<reference evidence="13" key="1">
    <citation type="submission" date="2007-05" db="EMBL/GenBank/DDBJ databases">
        <title>Complete sequence of Thermotoga petrophila RKU-1.</title>
        <authorList>
            <consortium name="US DOE Joint Genome Institute"/>
            <person name="Copeland A."/>
            <person name="Lucas S."/>
            <person name="Lapidus A."/>
            <person name="Barry K."/>
            <person name="Glavina del Rio T."/>
            <person name="Dalin E."/>
            <person name="Tice H."/>
            <person name="Pitluck S."/>
            <person name="Sims D."/>
            <person name="Brettin T."/>
            <person name="Bruce D."/>
            <person name="Detter J.C."/>
            <person name="Han C."/>
            <person name="Tapia R."/>
            <person name="Schmutz J."/>
            <person name="Larimer F."/>
            <person name="Land M."/>
            <person name="Hauser L."/>
            <person name="Kyrpides N."/>
            <person name="Mikhailova N."/>
            <person name="Nelson K."/>
            <person name="Gogarten J.P."/>
            <person name="Noll K."/>
            <person name="Richardson P."/>
        </authorList>
    </citation>
    <scope>NUCLEOTIDE SEQUENCE [LARGE SCALE GENOMIC DNA]</scope>
    <source>
        <strain evidence="13">ATCC BAA-488 / DSM 13995 / JCM 10881 / RKU-1</strain>
    </source>
</reference>
<dbReference type="GO" id="GO:0005886">
    <property type="term" value="C:plasma membrane"/>
    <property type="evidence" value="ECO:0007669"/>
    <property type="project" value="UniProtKB-SubCell"/>
</dbReference>
<dbReference type="Gene3D" id="1.20.1560.10">
    <property type="entry name" value="ABC transporter type 1, transmembrane domain"/>
    <property type="match status" value="1"/>
</dbReference>
<keyword evidence="7 9" id="KW-1133">Transmembrane helix</keyword>
<dbReference type="eggNOG" id="COG1132">
    <property type="taxonomic scope" value="Bacteria"/>
</dbReference>
<evidence type="ECO:0000259" key="11">
    <source>
        <dbReference type="PROSITE" id="PS50929"/>
    </source>
</evidence>
<dbReference type="InterPro" id="IPR003593">
    <property type="entry name" value="AAA+_ATPase"/>
</dbReference>
<keyword evidence="5" id="KW-0547">Nucleotide-binding</keyword>
<dbReference type="Pfam" id="PF00005">
    <property type="entry name" value="ABC_tran"/>
    <property type="match status" value="1"/>
</dbReference>
<evidence type="ECO:0000256" key="2">
    <source>
        <dbReference type="ARBA" id="ARBA00022448"/>
    </source>
</evidence>
<dbReference type="FunFam" id="1.20.1560.10:FF:000011">
    <property type="entry name" value="Multidrug ABC transporter ATP-binding protein"/>
    <property type="match status" value="1"/>
</dbReference>
<evidence type="ECO:0000256" key="4">
    <source>
        <dbReference type="ARBA" id="ARBA00022692"/>
    </source>
</evidence>
<keyword evidence="8 9" id="KW-0472">Membrane</keyword>
<dbReference type="PANTHER" id="PTHR43394:SF1">
    <property type="entry name" value="ATP-BINDING CASSETTE SUB-FAMILY B MEMBER 10, MITOCHONDRIAL"/>
    <property type="match status" value="1"/>
</dbReference>
<dbReference type="RefSeq" id="WP_011943235.1">
    <property type="nucleotide sequence ID" value="NC_009486.1"/>
</dbReference>
<dbReference type="FunFam" id="3.40.50.300:FF:000287">
    <property type="entry name" value="Multidrug ABC transporter ATP-binding protein"/>
    <property type="match status" value="1"/>
</dbReference>
<evidence type="ECO:0000256" key="9">
    <source>
        <dbReference type="SAM" id="Phobius"/>
    </source>
</evidence>
<organism evidence="12 13">
    <name type="scientific">Thermotoga petrophila (strain ATCC BAA-488 / DSM 13995 / JCM 10881 / RKU-1)</name>
    <dbReference type="NCBI Taxonomy" id="390874"/>
    <lineage>
        <taxon>Bacteria</taxon>
        <taxon>Thermotogati</taxon>
        <taxon>Thermotogota</taxon>
        <taxon>Thermotogae</taxon>
        <taxon>Thermotogales</taxon>
        <taxon>Thermotogaceae</taxon>
        <taxon>Thermotoga</taxon>
    </lineage>
</organism>